<protein>
    <submittedName>
        <fullName evidence="2">Uncharacterized protein</fullName>
    </submittedName>
</protein>
<keyword evidence="3" id="KW-1185">Reference proteome</keyword>
<evidence type="ECO:0000313" key="3">
    <source>
        <dbReference type="Proteomes" id="UP001305702"/>
    </source>
</evidence>
<organism evidence="2 3">
    <name type="scientific">Paenibacillus aurantius</name>
    <dbReference type="NCBI Taxonomy" id="2918900"/>
    <lineage>
        <taxon>Bacteria</taxon>
        <taxon>Bacillati</taxon>
        <taxon>Bacillota</taxon>
        <taxon>Bacilli</taxon>
        <taxon>Bacillales</taxon>
        <taxon>Paenibacillaceae</taxon>
        <taxon>Paenibacillus</taxon>
    </lineage>
</organism>
<name>A0AA96LA43_9BACL</name>
<gene>
    <name evidence="2" type="ORF">MJA45_19680</name>
</gene>
<evidence type="ECO:0000256" key="1">
    <source>
        <dbReference type="SAM" id="Phobius"/>
    </source>
</evidence>
<proteinExistence type="predicted"/>
<reference evidence="2 3" key="1">
    <citation type="submission" date="2022-02" db="EMBL/GenBank/DDBJ databases">
        <title>Paenibacillus sp. MBLB1776 Whole Genome Shotgun Sequencing.</title>
        <authorList>
            <person name="Hwang C.Y."/>
            <person name="Cho E.-S."/>
            <person name="Seo M.-J."/>
        </authorList>
    </citation>
    <scope>NUCLEOTIDE SEQUENCE [LARGE SCALE GENOMIC DNA]</scope>
    <source>
        <strain evidence="2 3">MBLB1776</strain>
    </source>
</reference>
<dbReference type="EMBL" id="CP130318">
    <property type="protein sequence ID" value="WNQ09831.1"/>
    <property type="molecule type" value="Genomic_DNA"/>
</dbReference>
<feature type="transmembrane region" description="Helical" evidence="1">
    <location>
        <begin position="21"/>
        <end position="43"/>
    </location>
</feature>
<dbReference type="KEGG" id="paun:MJA45_19680"/>
<accession>A0AA96LA43</accession>
<feature type="transmembrane region" description="Helical" evidence="1">
    <location>
        <begin position="49"/>
        <end position="71"/>
    </location>
</feature>
<keyword evidence="1" id="KW-0812">Transmembrane</keyword>
<evidence type="ECO:0000313" key="2">
    <source>
        <dbReference type="EMBL" id="WNQ09831.1"/>
    </source>
</evidence>
<dbReference type="AlphaFoldDB" id="A0AA96LA43"/>
<dbReference type="RefSeq" id="WP_315603605.1">
    <property type="nucleotide sequence ID" value="NZ_CP130318.1"/>
</dbReference>
<sequence>MNEKQETAWAVKRQKGRSPFLLRYILSFGIGAALVLTLTDYVFNEDVLYPFIAIRFVVFGVIGFFVANSLWDSREKKYLARTQRKPSKKK</sequence>
<keyword evidence="1" id="KW-1133">Transmembrane helix</keyword>
<keyword evidence="1" id="KW-0472">Membrane</keyword>
<dbReference type="Proteomes" id="UP001305702">
    <property type="component" value="Chromosome"/>
</dbReference>